<protein>
    <submittedName>
        <fullName evidence="2">Membrane protein</fullName>
    </submittedName>
</protein>
<evidence type="ECO:0000256" key="1">
    <source>
        <dbReference type="SAM" id="SignalP"/>
    </source>
</evidence>
<gene>
    <name evidence="2" type="ORF">X943_003799</name>
</gene>
<name>A0AAD9LH62_BABDI</name>
<dbReference type="EMBL" id="JAHBMH010000044">
    <property type="protein sequence ID" value="KAK1936488.1"/>
    <property type="molecule type" value="Genomic_DNA"/>
</dbReference>
<dbReference type="InterPro" id="IPR007480">
    <property type="entry name" value="DUF529"/>
</dbReference>
<feature type="chain" id="PRO_5042188184" evidence="1">
    <location>
        <begin position="22"/>
        <end position="145"/>
    </location>
</feature>
<evidence type="ECO:0000313" key="2">
    <source>
        <dbReference type="EMBL" id="KAK1936488.1"/>
    </source>
</evidence>
<evidence type="ECO:0000313" key="3">
    <source>
        <dbReference type="Proteomes" id="UP001195914"/>
    </source>
</evidence>
<dbReference type="Pfam" id="PF04385">
    <property type="entry name" value="FAINT"/>
    <property type="match status" value="1"/>
</dbReference>
<proteinExistence type="predicted"/>
<dbReference type="Proteomes" id="UP001195914">
    <property type="component" value="Unassembled WGS sequence"/>
</dbReference>
<feature type="signal peptide" evidence="1">
    <location>
        <begin position="1"/>
        <end position="21"/>
    </location>
</feature>
<reference evidence="2" key="2">
    <citation type="submission" date="2021-05" db="EMBL/GenBank/DDBJ databases">
        <authorList>
            <person name="Pain A."/>
        </authorList>
    </citation>
    <scope>NUCLEOTIDE SEQUENCE</scope>
    <source>
        <strain evidence="2">1802A</strain>
    </source>
</reference>
<keyword evidence="1" id="KW-0732">Signal</keyword>
<organism evidence="2 3">
    <name type="scientific">Babesia divergens</name>
    <dbReference type="NCBI Taxonomy" id="32595"/>
    <lineage>
        <taxon>Eukaryota</taxon>
        <taxon>Sar</taxon>
        <taxon>Alveolata</taxon>
        <taxon>Apicomplexa</taxon>
        <taxon>Aconoidasida</taxon>
        <taxon>Piroplasmida</taxon>
        <taxon>Babesiidae</taxon>
        <taxon>Babesia</taxon>
    </lineage>
</organism>
<keyword evidence="3" id="KW-1185">Reference proteome</keyword>
<comment type="caution">
    <text evidence="2">The sequence shown here is derived from an EMBL/GenBank/DDBJ whole genome shotgun (WGS) entry which is preliminary data.</text>
</comment>
<reference evidence="2" key="1">
    <citation type="journal article" date="2014" name="Nucleic Acids Res.">
        <title>The evolutionary dynamics of variant antigen genes in Babesia reveal a history of genomic innovation underlying host-parasite interaction.</title>
        <authorList>
            <person name="Jackson A.P."/>
            <person name="Otto T.D."/>
            <person name="Darby A."/>
            <person name="Ramaprasad A."/>
            <person name="Xia D."/>
            <person name="Echaide I.E."/>
            <person name="Farber M."/>
            <person name="Gahlot S."/>
            <person name="Gamble J."/>
            <person name="Gupta D."/>
            <person name="Gupta Y."/>
            <person name="Jackson L."/>
            <person name="Malandrin L."/>
            <person name="Malas T.B."/>
            <person name="Moussa E."/>
            <person name="Nair M."/>
            <person name="Reid A.J."/>
            <person name="Sanders M."/>
            <person name="Sharma J."/>
            <person name="Tracey A."/>
            <person name="Quail M.A."/>
            <person name="Weir W."/>
            <person name="Wastling J.M."/>
            <person name="Hall N."/>
            <person name="Willadsen P."/>
            <person name="Lingelbach K."/>
            <person name="Shiels B."/>
            <person name="Tait A."/>
            <person name="Berriman M."/>
            <person name="Allred D.R."/>
            <person name="Pain A."/>
        </authorList>
    </citation>
    <scope>NUCLEOTIDE SEQUENCE</scope>
    <source>
        <strain evidence="2">1802A</strain>
    </source>
</reference>
<sequence length="145" mass="16397">MVSLSAKFLIATISLIFSALARELEYGNDQSFQPEARVNRTEVTLDLAVSLDMNMFEENLVQFKDFAILSISPKDSYIVLAVKDGDKVIYQCENGSNDYVYDVTLYNDGEEGCIIVFAEQGVSFFVKKMTPTKKSMMMMTYQETC</sequence>
<dbReference type="AlphaFoldDB" id="A0AAD9LH62"/>
<accession>A0AAD9LH62</accession>